<gene>
    <name evidence="1" type="ORF">Shyd_86690</name>
</gene>
<keyword evidence="2" id="KW-1185">Reference proteome</keyword>
<comment type="caution">
    <text evidence="1">The sequence shown here is derived from an EMBL/GenBank/DDBJ whole genome shotgun (WGS) entry which is preliminary data.</text>
</comment>
<evidence type="ECO:0000313" key="1">
    <source>
        <dbReference type="EMBL" id="GHI27298.1"/>
    </source>
</evidence>
<evidence type="ECO:0000313" key="2">
    <source>
        <dbReference type="Proteomes" id="UP001052739"/>
    </source>
</evidence>
<dbReference type="Proteomes" id="UP001052739">
    <property type="component" value="Unassembled WGS sequence"/>
</dbReference>
<organism evidence="1 2">
    <name type="scientific">Streptomyces hydrogenans</name>
    <dbReference type="NCBI Taxonomy" id="1873719"/>
    <lineage>
        <taxon>Bacteria</taxon>
        <taxon>Bacillati</taxon>
        <taxon>Actinomycetota</taxon>
        <taxon>Actinomycetes</taxon>
        <taxon>Kitasatosporales</taxon>
        <taxon>Streptomycetaceae</taxon>
        <taxon>Streptomyces</taxon>
    </lineage>
</organism>
<sequence>MESDEALEPLRRVLLERGPVGDPTTVAAAVEAAQSALAGGVDTPRLWELGVLPEWDALEARHLLSELEQELWPALRLPVTAEARSLALARYCLRDLLDGRLEPLAAAERIGYELWHPDDPESPLWPVRSWLHRAEDQLECCGGPSKELLTELHALAVQLLAGPLA</sequence>
<dbReference type="RefSeq" id="WP_190224146.1">
    <property type="nucleotide sequence ID" value="NZ_BNBS01000049.1"/>
</dbReference>
<reference evidence="1" key="1">
    <citation type="submission" date="2024-05" db="EMBL/GenBank/DDBJ databases">
        <title>Whole genome shotgun sequence of Streptomyces hydrogenans NBRC 13475.</title>
        <authorList>
            <person name="Komaki H."/>
            <person name="Tamura T."/>
        </authorList>
    </citation>
    <scope>NUCLEOTIDE SEQUENCE</scope>
    <source>
        <strain evidence="1">NBRC 13475</strain>
    </source>
</reference>
<name>A0ABQ3PQJ0_9ACTN</name>
<dbReference type="EMBL" id="BNDW01000117">
    <property type="protein sequence ID" value="GHI27298.1"/>
    <property type="molecule type" value="Genomic_DNA"/>
</dbReference>
<proteinExistence type="predicted"/>
<protein>
    <submittedName>
        <fullName evidence="1">Uncharacterized protein</fullName>
    </submittedName>
</protein>
<accession>A0ABQ3PQJ0</accession>